<dbReference type="RefSeq" id="WP_373283556.1">
    <property type="nucleotide sequence ID" value="NZ_BMFY01000005.1"/>
</dbReference>
<evidence type="ECO:0000256" key="4">
    <source>
        <dbReference type="SAM" id="SignalP"/>
    </source>
</evidence>
<feature type="compositionally biased region" description="Gly residues" evidence="3">
    <location>
        <begin position="35"/>
        <end position="44"/>
    </location>
</feature>
<dbReference type="PANTHER" id="PTHR30036">
    <property type="entry name" value="D-XYLOSE-BINDING PERIPLASMIC PROTEIN"/>
    <property type="match status" value="1"/>
</dbReference>
<dbReference type="InterPro" id="IPR025997">
    <property type="entry name" value="SBP_2_dom"/>
</dbReference>
<feature type="chain" id="PRO_5038778166" evidence="4">
    <location>
        <begin position="24"/>
        <end position="330"/>
    </location>
</feature>
<dbReference type="InterPro" id="IPR050555">
    <property type="entry name" value="Bact_Solute-Bind_Prot2"/>
</dbReference>
<dbReference type="AlphaFoldDB" id="A0A8J2XKA2"/>
<evidence type="ECO:0000256" key="1">
    <source>
        <dbReference type="ARBA" id="ARBA00004196"/>
    </source>
</evidence>
<dbReference type="Proteomes" id="UP000616114">
    <property type="component" value="Unassembled WGS sequence"/>
</dbReference>
<evidence type="ECO:0000313" key="7">
    <source>
        <dbReference type="Proteomes" id="UP000616114"/>
    </source>
</evidence>
<dbReference type="EMBL" id="BMFY01000005">
    <property type="protein sequence ID" value="GGA12748.1"/>
    <property type="molecule type" value="Genomic_DNA"/>
</dbReference>
<dbReference type="PANTHER" id="PTHR30036:SF7">
    <property type="entry name" value="ABC TRANSPORTER PERIPLASMIC-BINDING PROTEIN YPHF"/>
    <property type="match status" value="1"/>
</dbReference>
<dbReference type="PROSITE" id="PS51257">
    <property type="entry name" value="PROKAR_LIPOPROTEIN"/>
    <property type="match status" value="1"/>
</dbReference>
<dbReference type="Gene3D" id="3.40.50.2300">
    <property type="match status" value="2"/>
</dbReference>
<dbReference type="InterPro" id="IPR028082">
    <property type="entry name" value="Peripla_BP_I"/>
</dbReference>
<organism evidence="6 7">
    <name type="scientific">Sediminivirga luteola</name>
    <dbReference type="NCBI Taxonomy" id="1774748"/>
    <lineage>
        <taxon>Bacteria</taxon>
        <taxon>Bacillati</taxon>
        <taxon>Actinomycetota</taxon>
        <taxon>Actinomycetes</taxon>
        <taxon>Micrococcales</taxon>
        <taxon>Brevibacteriaceae</taxon>
        <taxon>Sediminivirga</taxon>
    </lineage>
</organism>
<accession>A0A8J2XKA2</accession>
<proteinExistence type="inferred from homology"/>
<dbReference type="SUPFAM" id="SSF53822">
    <property type="entry name" value="Periplasmic binding protein-like I"/>
    <property type="match status" value="1"/>
</dbReference>
<gene>
    <name evidence="6" type="ORF">GCM10011333_14540</name>
</gene>
<dbReference type="Pfam" id="PF13407">
    <property type="entry name" value="Peripla_BP_4"/>
    <property type="match status" value="1"/>
</dbReference>
<comment type="subcellular location">
    <subcellularLocation>
        <location evidence="1">Cell envelope</location>
    </subcellularLocation>
</comment>
<dbReference type="GO" id="GO:0030288">
    <property type="term" value="C:outer membrane-bounded periplasmic space"/>
    <property type="evidence" value="ECO:0007669"/>
    <property type="project" value="TreeGrafter"/>
</dbReference>
<comment type="caution">
    <text evidence="6">The sequence shown here is derived from an EMBL/GenBank/DDBJ whole genome shotgun (WGS) entry which is preliminary data.</text>
</comment>
<evidence type="ECO:0000259" key="5">
    <source>
        <dbReference type="Pfam" id="PF13407"/>
    </source>
</evidence>
<dbReference type="GO" id="GO:0030246">
    <property type="term" value="F:carbohydrate binding"/>
    <property type="evidence" value="ECO:0007669"/>
    <property type="project" value="TreeGrafter"/>
</dbReference>
<protein>
    <submittedName>
        <fullName evidence="6">Sugar ABC transporter substrate-binding protein</fullName>
    </submittedName>
</protein>
<evidence type="ECO:0000256" key="3">
    <source>
        <dbReference type="SAM" id="MobiDB-lite"/>
    </source>
</evidence>
<keyword evidence="7" id="KW-1185">Reference proteome</keyword>
<reference evidence="6" key="1">
    <citation type="journal article" date="2014" name="Int. J. Syst. Evol. Microbiol.">
        <title>Complete genome sequence of Corynebacterium casei LMG S-19264T (=DSM 44701T), isolated from a smear-ripened cheese.</title>
        <authorList>
            <consortium name="US DOE Joint Genome Institute (JGI-PGF)"/>
            <person name="Walter F."/>
            <person name="Albersmeier A."/>
            <person name="Kalinowski J."/>
            <person name="Ruckert C."/>
        </authorList>
    </citation>
    <scope>NUCLEOTIDE SEQUENCE</scope>
    <source>
        <strain evidence="6">CGMCC 1.12785</strain>
    </source>
</reference>
<reference evidence="6" key="2">
    <citation type="submission" date="2020-09" db="EMBL/GenBank/DDBJ databases">
        <authorList>
            <person name="Sun Q."/>
            <person name="Zhou Y."/>
        </authorList>
    </citation>
    <scope>NUCLEOTIDE SEQUENCE</scope>
    <source>
        <strain evidence="6">CGMCC 1.12785</strain>
    </source>
</reference>
<evidence type="ECO:0000313" key="6">
    <source>
        <dbReference type="EMBL" id="GGA12748.1"/>
    </source>
</evidence>
<name>A0A8J2XKA2_9MICO</name>
<evidence type="ECO:0000256" key="2">
    <source>
        <dbReference type="ARBA" id="ARBA00007639"/>
    </source>
</evidence>
<feature type="domain" description="Periplasmic binding protein" evidence="5">
    <location>
        <begin position="59"/>
        <end position="296"/>
    </location>
</feature>
<keyword evidence="4" id="KW-0732">Signal</keyword>
<feature type="signal peptide" evidence="4">
    <location>
        <begin position="1"/>
        <end position="23"/>
    </location>
</feature>
<sequence>MAKKSTMMMAVAATAAAALTLSACSSEGGRQEAAGGEGGGGEGAGTPEINVSLITHAAPGDTFWDIVRAGAEENATKNNVNLQYTSDPDGARQAQLVNQAVDQGVDGIVVTLAKADAMSGAVERAVDAGIPVISINAGEEEFADMGVITHFGQNESIAGEALGERLQEEGLEKPICVIQEQGHVGLENRCAGVTEVLPETEILYVQGTDMPSVKSTVTSSLQTSDADAIVGLGAPFTMTIIEAVEETGSDITVASFDLNAELAQAIADERVLFTVDQQPYLQGYSAVDAIWAYHRGGFTPGGGQPVLTGPAIVDGENIENVLAYAEEGIR</sequence>
<comment type="similarity">
    <text evidence="2">Belongs to the bacterial solute-binding protein 2 family.</text>
</comment>
<feature type="region of interest" description="Disordered" evidence="3">
    <location>
        <begin position="28"/>
        <end position="47"/>
    </location>
</feature>